<dbReference type="PANTHER" id="PTHR32295:SF279">
    <property type="entry name" value="PROTEIN IQ-DOMAIN 31-LIKE"/>
    <property type="match status" value="1"/>
</dbReference>
<dbReference type="GO" id="GO:0005516">
    <property type="term" value="F:calmodulin binding"/>
    <property type="evidence" value="ECO:0007669"/>
    <property type="project" value="UniProtKB-KW"/>
</dbReference>
<dbReference type="EMBL" id="QEFC01003188">
    <property type="protein sequence ID" value="KAE9449233.1"/>
    <property type="molecule type" value="Genomic_DNA"/>
</dbReference>
<dbReference type="OrthoDB" id="694295at2759"/>
<dbReference type="PROSITE" id="PS50096">
    <property type="entry name" value="IQ"/>
    <property type="match status" value="2"/>
</dbReference>
<proteinExistence type="inferred from homology"/>
<dbReference type="PANTHER" id="PTHR32295">
    <property type="entry name" value="IQ-DOMAIN 5-RELATED"/>
    <property type="match status" value="1"/>
</dbReference>
<evidence type="ECO:0000256" key="2">
    <source>
        <dbReference type="ARBA" id="ARBA00024341"/>
    </source>
</evidence>
<feature type="non-terminal residue" evidence="4">
    <location>
        <position position="1"/>
    </location>
</feature>
<evidence type="ECO:0008006" key="6">
    <source>
        <dbReference type="Google" id="ProtNLM"/>
    </source>
</evidence>
<evidence type="ECO:0000313" key="5">
    <source>
        <dbReference type="Proteomes" id="UP000428333"/>
    </source>
</evidence>
<feature type="region of interest" description="Disordered" evidence="3">
    <location>
        <begin position="1"/>
        <end position="30"/>
    </location>
</feature>
<name>A0A6A4KNX5_9ERIC</name>
<comment type="similarity">
    <text evidence="2">Belongs to the IQD family.</text>
</comment>
<protein>
    <recommendedName>
        <fullName evidence="6">DUF4005 domain-containing protein</fullName>
    </recommendedName>
</protein>
<dbReference type="Proteomes" id="UP000428333">
    <property type="component" value="Linkage Group LG11"/>
</dbReference>
<keyword evidence="1" id="KW-0112">Calmodulin-binding</keyword>
<sequence>NAAIEEKVAPSDPYVISDLPPQTTYRSDENTELERGISTNLSCDAVLLPGIQGTDTEGVMASNSANNSEIIRQEQAATKAQAAVRGYLARRAFRALKGIIRLQALIRGHLVRRQAVATWRCMQAVIKFQALARGRKVRLSEVGIEVLKKRRLGESMVIP</sequence>
<dbReference type="AlphaFoldDB" id="A0A6A4KNX5"/>
<dbReference type="SMART" id="SM00015">
    <property type="entry name" value="IQ"/>
    <property type="match status" value="3"/>
</dbReference>
<accession>A0A6A4KNX5</accession>
<organism evidence="4 5">
    <name type="scientific">Rhododendron williamsianum</name>
    <dbReference type="NCBI Taxonomy" id="262921"/>
    <lineage>
        <taxon>Eukaryota</taxon>
        <taxon>Viridiplantae</taxon>
        <taxon>Streptophyta</taxon>
        <taxon>Embryophyta</taxon>
        <taxon>Tracheophyta</taxon>
        <taxon>Spermatophyta</taxon>
        <taxon>Magnoliopsida</taxon>
        <taxon>eudicotyledons</taxon>
        <taxon>Gunneridae</taxon>
        <taxon>Pentapetalae</taxon>
        <taxon>asterids</taxon>
        <taxon>Ericales</taxon>
        <taxon>Ericaceae</taxon>
        <taxon>Ericoideae</taxon>
        <taxon>Rhodoreae</taxon>
        <taxon>Rhododendron</taxon>
    </lineage>
</organism>
<dbReference type="InterPro" id="IPR000048">
    <property type="entry name" value="IQ_motif_EF-hand-BS"/>
</dbReference>
<keyword evidence="5" id="KW-1185">Reference proteome</keyword>
<evidence type="ECO:0000256" key="1">
    <source>
        <dbReference type="ARBA" id="ARBA00022860"/>
    </source>
</evidence>
<comment type="caution">
    <text evidence="4">The sequence shown here is derived from an EMBL/GenBank/DDBJ whole genome shotgun (WGS) entry which is preliminary data.</text>
</comment>
<evidence type="ECO:0000313" key="4">
    <source>
        <dbReference type="EMBL" id="KAE9449233.1"/>
    </source>
</evidence>
<gene>
    <name evidence="4" type="ORF">C3L33_18854</name>
</gene>
<evidence type="ECO:0000256" key="3">
    <source>
        <dbReference type="SAM" id="MobiDB-lite"/>
    </source>
</evidence>
<reference evidence="4 5" key="1">
    <citation type="journal article" date="2019" name="Genome Biol. Evol.">
        <title>The Rhododendron genome and chromosomal organization provide insight into shared whole-genome duplications across the heath family (Ericaceae).</title>
        <authorList>
            <person name="Soza V.L."/>
            <person name="Lindsley D."/>
            <person name="Waalkes A."/>
            <person name="Ramage E."/>
            <person name="Patwardhan R.P."/>
            <person name="Burton J.N."/>
            <person name="Adey A."/>
            <person name="Kumar A."/>
            <person name="Qiu R."/>
            <person name="Shendure J."/>
            <person name="Hall B."/>
        </authorList>
    </citation>
    <scope>NUCLEOTIDE SEQUENCE [LARGE SCALE GENOMIC DNA]</scope>
    <source>
        <strain evidence="4">RSF 1966-606</strain>
    </source>
</reference>
<dbReference type="Pfam" id="PF00612">
    <property type="entry name" value="IQ"/>
    <property type="match status" value="3"/>
</dbReference>
<dbReference type="Gene3D" id="1.20.5.190">
    <property type="match status" value="1"/>
</dbReference>